<feature type="transmembrane region" description="Helical" evidence="10">
    <location>
        <begin position="269"/>
        <end position="290"/>
    </location>
</feature>
<keyword evidence="4 10" id="KW-0812">Transmembrane</keyword>
<comment type="subcellular location">
    <subcellularLocation>
        <location evidence="1">Membrane</location>
        <topology evidence="1">Multi-pass membrane protein</topology>
    </subcellularLocation>
</comment>
<dbReference type="PANTHER" id="PTHR11157:SF169">
    <property type="entry name" value="ELONGATION OF FATTY ACIDS PROTEIN"/>
    <property type="match status" value="1"/>
</dbReference>
<evidence type="ECO:0000256" key="1">
    <source>
        <dbReference type="ARBA" id="ARBA00004141"/>
    </source>
</evidence>
<keyword evidence="13" id="KW-1185">Reference proteome</keyword>
<keyword evidence="2 10" id="KW-0444">Lipid biosynthesis</keyword>
<dbReference type="GO" id="GO:0005789">
    <property type="term" value="C:endoplasmic reticulum membrane"/>
    <property type="evidence" value="ECO:0007669"/>
    <property type="project" value="TreeGrafter"/>
</dbReference>
<keyword evidence="3 10" id="KW-0808">Transferase</keyword>
<feature type="transmembrane region" description="Helical" evidence="10">
    <location>
        <begin position="234"/>
        <end position="257"/>
    </location>
</feature>
<dbReference type="InterPro" id="IPR002076">
    <property type="entry name" value="ELO_fam"/>
</dbReference>
<feature type="compositionally biased region" description="Basic residues" evidence="11">
    <location>
        <begin position="621"/>
        <end position="630"/>
    </location>
</feature>
<name>A0A6A7C778_9PEZI</name>
<dbReference type="GO" id="GO:0042761">
    <property type="term" value="P:very long-chain fatty acid biosynthetic process"/>
    <property type="evidence" value="ECO:0007669"/>
    <property type="project" value="TreeGrafter"/>
</dbReference>
<feature type="region of interest" description="Disordered" evidence="11">
    <location>
        <begin position="485"/>
        <end position="630"/>
    </location>
</feature>
<reference evidence="12" key="1">
    <citation type="journal article" date="2020" name="Stud. Mycol.">
        <title>101 Dothideomycetes genomes: a test case for predicting lifestyles and emergence of pathogens.</title>
        <authorList>
            <person name="Haridas S."/>
            <person name="Albert R."/>
            <person name="Binder M."/>
            <person name="Bloem J."/>
            <person name="Labutti K."/>
            <person name="Salamov A."/>
            <person name="Andreopoulos B."/>
            <person name="Baker S."/>
            <person name="Barry K."/>
            <person name="Bills G."/>
            <person name="Bluhm B."/>
            <person name="Cannon C."/>
            <person name="Castanera R."/>
            <person name="Culley D."/>
            <person name="Daum C."/>
            <person name="Ezra D."/>
            <person name="Gonzalez J."/>
            <person name="Henrissat B."/>
            <person name="Kuo A."/>
            <person name="Liang C."/>
            <person name="Lipzen A."/>
            <person name="Lutzoni F."/>
            <person name="Magnuson J."/>
            <person name="Mondo S."/>
            <person name="Nolan M."/>
            <person name="Ohm R."/>
            <person name="Pangilinan J."/>
            <person name="Park H.-J."/>
            <person name="Ramirez L."/>
            <person name="Alfaro M."/>
            <person name="Sun H."/>
            <person name="Tritt A."/>
            <person name="Yoshinaga Y."/>
            <person name="Zwiers L.-H."/>
            <person name="Turgeon B."/>
            <person name="Goodwin S."/>
            <person name="Spatafora J."/>
            <person name="Crous P."/>
            <person name="Grigoriev I."/>
        </authorList>
    </citation>
    <scope>NUCLEOTIDE SEQUENCE</scope>
    <source>
        <strain evidence="12">CBS 480.64</strain>
    </source>
</reference>
<feature type="compositionally biased region" description="Polar residues" evidence="11">
    <location>
        <begin position="507"/>
        <end position="521"/>
    </location>
</feature>
<dbReference type="PANTHER" id="PTHR11157">
    <property type="entry name" value="FATTY ACID ACYL TRANSFERASE-RELATED"/>
    <property type="match status" value="1"/>
</dbReference>
<comment type="similarity">
    <text evidence="10">Belongs to the ELO family.</text>
</comment>
<dbReference type="GO" id="GO:0034626">
    <property type="term" value="P:fatty acid elongation, polyunsaturated fatty acid"/>
    <property type="evidence" value="ECO:0007669"/>
    <property type="project" value="TreeGrafter"/>
</dbReference>
<dbReference type="GO" id="GO:0034625">
    <property type="term" value="P:fatty acid elongation, monounsaturated fatty acid"/>
    <property type="evidence" value="ECO:0007669"/>
    <property type="project" value="TreeGrafter"/>
</dbReference>
<keyword evidence="7 10" id="KW-0443">Lipid metabolism</keyword>
<keyword evidence="6 10" id="KW-1133">Transmembrane helix</keyword>
<evidence type="ECO:0000256" key="10">
    <source>
        <dbReference type="RuleBase" id="RU361115"/>
    </source>
</evidence>
<dbReference type="GO" id="GO:0009922">
    <property type="term" value="F:fatty acid elongase activity"/>
    <property type="evidence" value="ECO:0007669"/>
    <property type="project" value="InterPro"/>
</dbReference>
<evidence type="ECO:0000256" key="5">
    <source>
        <dbReference type="ARBA" id="ARBA00022832"/>
    </source>
</evidence>
<evidence type="ECO:0000256" key="11">
    <source>
        <dbReference type="SAM" id="MobiDB-lite"/>
    </source>
</evidence>
<feature type="compositionally biased region" description="Basic and acidic residues" evidence="11">
    <location>
        <begin position="576"/>
        <end position="586"/>
    </location>
</feature>
<comment type="catalytic activity">
    <reaction evidence="10">
        <text>an acyl-CoA + malonyl-CoA + H(+) = a 3-oxoacyl-CoA + CO2 + CoA</text>
        <dbReference type="Rhea" id="RHEA:50252"/>
        <dbReference type="ChEBI" id="CHEBI:15378"/>
        <dbReference type="ChEBI" id="CHEBI:16526"/>
        <dbReference type="ChEBI" id="CHEBI:57287"/>
        <dbReference type="ChEBI" id="CHEBI:57384"/>
        <dbReference type="ChEBI" id="CHEBI:58342"/>
        <dbReference type="ChEBI" id="CHEBI:90726"/>
    </reaction>
    <physiologicalReaction direction="left-to-right" evidence="10">
        <dbReference type="Rhea" id="RHEA:50253"/>
    </physiologicalReaction>
</comment>
<feature type="compositionally biased region" description="Basic and acidic residues" evidence="11">
    <location>
        <begin position="522"/>
        <end position="535"/>
    </location>
</feature>
<keyword evidence="5 10" id="KW-0276">Fatty acid metabolism</keyword>
<evidence type="ECO:0000313" key="13">
    <source>
        <dbReference type="Proteomes" id="UP000799421"/>
    </source>
</evidence>
<protein>
    <recommendedName>
        <fullName evidence="10">Elongation of fatty acids protein</fullName>
        <ecNumber evidence="10">2.3.1.-</ecNumber>
    </recommendedName>
</protein>
<organism evidence="12 13">
    <name type="scientific">Piedraia hortae CBS 480.64</name>
    <dbReference type="NCBI Taxonomy" id="1314780"/>
    <lineage>
        <taxon>Eukaryota</taxon>
        <taxon>Fungi</taxon>
        <taxon>Dikarya</taxon>
        <taxon>Ascomycota</taxon>
        <taxon>Pezizomycotina</taxon>
        <taxon>Dothideomycetes</taxon>
        <taxon>Dothideomycetidae</taxon>
        <taxon>Capnodiales</taxon>
        <taxon>Piedraiaceae</taxon>
        <taxon>Piedraia</taxon>
    </lineage>
</organism>
<evidence type="ECO:0000256" key="2">
    <source>
        <dbReference type="ARBA" id="ARBA00022516"/>
    </source>
</evidence>
<dbReference type="GO" id="GO:0030148">
    <property type="term" value="P:sphingolipid biosynthetic process"/>
    <property type="evidence" value="ECO:0007669"/>
    <property type="project" value="TreeGrafter"/>
</dbReference>
<proteinExistence type="inferred from homology"/>
<dbReference type="EC" id="2.3.1.-" evidence="10"/>
<dbReference type="EMBL" id="MU005963">
    <property type="protein sequence ID" value="KAF2862919.1"/>
    <property type="molecule type" value="Genomic_DNA"/>
</dbReference>
<evidence type="ECO:0000313" key="12">
    <source>
        <dbReference type="EMBL" id="KAF2862919.1"/>
    </source>
</evidence>
<accession>A0A6A7C778</accession>
<sequence>MSIHFTRPEAPKLPPDPLPPVLPPPVGDGSLRAPFSIDAKIYNDALRFEVPLIFVIVYLVLVLAFSYYNKKRDHQPWRMSRCKAFSWFVLAHNLILAIFSAVTFYAMVGTMSRIWPGWDDVTPARMADALCKLHGPRGLGDAATFNSTTNIWEVKNTAIRLAYEGTPDSTDVGRLWNEGLAFWGWLFYLSKYWEVLDTLIILAKGKEVDELHGFHHAGAIMSMWAGMRYMGPPIWIFTVFNSAIHAIMYGYYIYTSLGNSVRPALKRTLTTLQITQFIIGASIAAIHLFIEYDIPVSTSYQIKTTIREAIKSLSSEISHIAAPTATAAANAFFKKMMLRAVGEEGVAERMAEPEGFMDPIIKQEIQQFNERVQYETKWRSEWQRVKCIGTSGEAFAVYLNLFYLLPLTALFVSFFYRSYFRGGNNAKDASRQAAVKTRQAINRAGEKTEEKVAKGGSKLVEKSGRVWDEFQEDLNKTKAEIDAAKGPVKDKVNAFERKSRESIGGSRPSSPWRGNNSQGDSSNKENRAVTEDDASKSTGGPAKSDKTDEPVLVQDRNIEASKVVRSSDMEQQNPEQDAKTQDRNLEKSQNLRPAPEDDPMMKSGSIIDLGAEVSPSASPSSKKKHKKNKK</sequence>
<feature type="compositionally biased region" description="Basic and acidic residues" evidence="11">
    <location>
        <begin position="485"/>
        <end position="501"/>
    </location>
</feature>
<feature type="transmembrane region" description="Helical" evidence="10">
    <location>
        <begin position="50"/>
        <end position="68"/>
    </location>
</feature>
<evidence type="ECO:0000256" key="8">
    <source>
        <dbReference type="ARBA" id="ARBA00023136"/>
    </source>
</evidence>
<evidence type="ECO:0000256" key="3">
    <source>
        <dbReference type="ARBA" id="ARBA00022679"/>
    </source>
</evidence>
<evidence type="ECO:0000256" key="7">
    <source>
        <dbReference type="ARBA" id="ARBA00023098"/>
    </source>
</evidence>
<feature type="transmembrane region" description="Helical" evidence="10">
    <location>
        <begin position="88"/>
        <end position="108"/>
    </location>
</feature>
<dbReference type="AlphaFoldDB" id="A0A6A7C778"/>
<evidence type="ECO:0000256" key="6">
    <source>
        <dbReference type="ARBA" id="ARBA00022989"/>
    </source>
</evidence>
<feature type="transmembrane region" description="Helical" evidence="10">
    <location>
        <begin position="395"/>
        <end position="416"/>
    </location>
</feature>
<dbReference type="Pfam" id="PF01151">
    <property type="entry name" value="ELO"/>
    <property type="match status" value="1"/>
</dbReference>
<evidence type="ECO:0000256" key="9">
    <source>
        <dbReference type="ARBA" id="ARBA00023160"/>
    </source>
</evidence>
<keyword evidence="9 10" id="KW-0275">Fatty acid biosynthesis</keyword>
<dbReference type="Proteomes" id="UP000799421">
    <property type="component" value="Unassembled WGS sequence"/>
</dbReference>
<dbReference type="OrthoDB" id="10259681at2759"/>
<dbReference type="Gene3D" id="1.10.287.700">
    <property type="entry name" value="Helix hairpin bin"/>
    <property type="match status" value="1"/>
</dbReference>
<evidence type="ECO:0000256" key="4">
    <source>
        <dbReference type="ARBA" id="ARBA00022692"/>
    </source>
</evidence>
<dbReference type="GO" id="GO:0019367">
    <property type="term" value="P:fatty acid elongation, saturated fatty acid"/>
    <property type="evidence" value="ECO:0007669"/>
    <property type="project" value="TreeGrafter"/>
</dbReference>
<keyword evidence="8 10" id="KW-0472">Membrane</keyword>
<gene>
    <name evidence="12" type="ORF">K470DRAFT_268490</name>
</gene>